<proteinExistence type="predicted"/>
<evidence type="ECO:0000313" key="1">
    <source>
        <dbReference type="EMBL" id="VFJ68343.1"/>
    </source>
</evidence>
<dbReference type="EMBL" id="CAADFD010000143">
    <property type="protein sequence ID" value="VFJ68343.1"/>
    <property type="molecule type" value="Genomic_DNA"/>
</dbReference>
<name>A0A450TKY1_9GAMM</name>
<organism evidence="1">
    <name type="scientific">Candidatus Kentrum sp. FW</name>
    <dbReference type="NCBI Taxonomy" id="2126338"/>
    <lineage>
        <taxon>Bacteria</taxon>
        <taxon>Pseudomonadati</taxon>
        <taxon>Pseudomonadota</taxon>
        <taxon>Gammaproteobacteria</taxon>
        <taxon>Candidatus Kentrum</taxon>
    </lineage>
</organism>
<gene>
    <name evidence="1" type="ORF">BECKFW1821B_GA0114236_11435</name>
</gene>
<accession>A0A450TKY1</accession>
<reference evidence="1" key="1">
    <citation type="submission" date="2019-02" db="EMBL/GenBank/DDBJ databases">
        <authorList>
            <person name="Gruber-Vodicka R. H."/>
            <person name="Seah K. B. B."/>
        </authorList>
    </citation>
    <scope>NUCLEOTIDE SEQUENCE</scope>
    <source>
        <strain evidence="1">BECK_BZ106</strain>
    </source>
</reference>
<sequence>MILGADGQPIERTLPVVMAGVQGGYRGGHQTRKLMSCLAALRSADADLLPDRELLTAKCP</sequence>
<protein>
    <submittedName>
        <fullName evidence="1">Uncharacterized protein</fullName>
    </submittedName>
</protein>
<dbReference type="AlphaFoldDB" id="A0A450TKY1"/>